<sequence length="416" mass="43981">MSATLRSGLLRSTLTLLLGGALAQLLPLLLGPWLTRIYTPGQFGQFAFVWALASNVAVVACARYEFALPLETEAGRARLLMALCARVLLAVSGVSVLLGLGLAWWQQQASALLLPLAVLAGGATQWLTMWATRAQRFQMLAFGRVLLYGGGALIQLALGLLDSGVWGLLLGPVLAGLLTAALLARPAPIGGWAGLWQLPRADLAAMARKHRDFPLLNTPHAFAGALQDSLAMLLLAAWSGDAAAGYWALALRYLKAPAGLVGGALSQALYPRLVAARSAAEAAALVRKLTFLLCLLALPLMLGLMAFGPALFTWVFGERWHDAGMLARGLAPYIALHFVASPLSVATMAWQQQAWALRLALVGQALFVLGLAVGLQLGGLWGAAWGVSVAMTVYFSWFFWALPRRAQAGAGEGGRA</sequence>
<keyword evidence="8" id="KW-1185">Reference proteome</keyword>
<gene>
    <name evidence="7" type="ORF">HNP55_004757</name>
</gene>
<evidence type="ECO:0000313" key="8">
    <source>
        <dbReference type="Proteomes" id="UP000562027"/>
    </source>
</evidence>
<evidence type="ECO:0000256" key="6">
    <source>
        <dbReference type="SAM" id="Phobius"/>
    </source>
</evidence>
<dbReference type="GO" id="GO:0005886">
    <property type="term" value="C:plasma membrane"/>
    <property type="evidence" value="ECO:0007669"/>
    <property type="project" value="UniProtKB-SubCell"/>
</dbReference>
<dbReference type="PANTHER" id="PTHR30250:SF28">
    <property type="entry name" value="POLYSACCHARIDE BIOSYNTHESIS PROTEIN"/>
    <property type="match status" value="1"/>
</dbReference>
<comment type="subcellular location">
    <subcellularLocation>
        <location evidence="1">Cell membrane</location>
        <topology evidence="1">Multi-pass membrane protein</topology>
    </subcellularLocation>
</comment>
<feature type="transmembrane region" description="Helical" evidence="6">
    <location>
        <begin position="383"/>
        <end position="402"/>
    </location>
</feature>
<dbReference type="Pfam" id="PF13440">
    <property type="entry name" value="Polysacc_synt_3"/>
    <property type="match status" value="1"/>
</dbReference>
<feature type="transmembrane region" description="Helical" evidence="6">
    <location>
        <begin position="139"/>
        <end position="158"/>
    </location>
</feature>
<feature type="transmembrane region" description="Helical" evidence="6">
    <location>
        <begin position="289"/>
        <end position="310"/>
    </location>
</feature>
<dbReference type="PANTHER" id="PTHR30250">
    <property type="entry name" value="PST FAMILY PREDICTED COLANIC ACID TRANSPORTER"/>
    <property type="match status" value="1"/>
</dbReference>
<name>A0A840LHX6_9BURK</name>
<dbReference type="EMBL" id="JACHLP010000016">
    <property type="protein sequence ID" value="MBB4846203.1"/>
    <property type="molecule type" value="Genomic_DNA"/>
</dbReference>
<keyword evidence="2" id="KW-1003">Cell membrane</keyword>
<comment type="caution">
    <text evidence="7">The sequence shown here is derived from an EMBL/GenBank/DDBJ whole genome shotgun (WGS) entry which is preliminary data.</text>
</comment>
<feature type="transmembrane region" description="Helical" evidence="6">
    <location>
        <begin position="330"/>
        <end position="350"/>
    </location>
</feature>
<evidence type="ECO:0000313" key="7">
    <source>
        <dbReference type="EMBL" id="MBB4846203.1"/>
    </source>
</evidence>
<accession>A0A840LHX6</accession>
<keyword evidence="3 6" id="KW-0812">Transmembrane</keyword>
<dbReference type="AlphaFoldDB" id="A0A840LHX6"/>
<keyword evidence="4 6" id="KW-1133">Transmembrane helix</keyword>
<evidence type="ECO:0000256" key="5">
    <source>
        <dbReference type="ARBA" id="ARBA00023136"/>
    </source>
</evidence>
<dbReference type="InterPro" id="IPR050833">
    <property type="entry name" value="Poly_Biosynth_Transport"/>
</dbReference>
<evidence type="ECO:0000256" key="4">
    <source>
        <dbReference type="ARBA" id="ARBA00022989"/>
    </source>
</evidence>
<evidence type="ECO:0000256" key="1">
    <source>
        <dbReference type="ARBA" id="ARBA00004651"/>
    </source>
</evidence>
<keyword evidence="5 6" id="KW-0472">Membrane</keyword>
<evidence type="ECO:0000256" key="2">
    <source>
        <dbReference type="ARBA" id="ARBA00022475"/>
    </source>
</evidence>
<proteinExistence type="predicted"/>
<protein>
    <submittedName>
        <fullName evidence="7">O-antigen/teichoic acid export membrane protein</fullName>
    </submittedName>
</protein>
<feature type="transmembrane region" description="Helical" evidence="6">
    <location>
        <begin position="111"/>
        <end position="132"/>
    </location>
</feature>
<feature type="transmembrane region" description="Helical" evidence="6">
    <location>
        <begin position="357"/>
        <end position="377"/>
    </location>
</feature>
<feature type="transmembrane region" description="Helical" evidence="6">
    <location>
        <begin position="79"/>
        <end position="105"/>
    </location>
</feature>
<dbReference type="Proteomes" id="UP000562027">
    <property type="component" value="Unassembled WGS sequence"/>
</dbReference>
<dbReference type="RefSeq" id="WP_246448635.1">
    <property type="nucleotide sequence ID" value="NZ_JACHLP010000016.1"/>
</dbReference>
<evidence type="ECO:0000256" key="3">
    <source>
        <dbReference type="ARBA" id="ARBA00022692"/>
    </source>
</evidence>
<feature type="transmembrane region" description="Helical" evidence="6">
    <location>
        <begin position="47"/>
        <end position="67"/>
    </location>
</feature>
<organism evidence="7 8">
    <name type="scientific">Roseateles oligotrophus</name>
    <dbReference type="NCBI Taxonomy" id="1769250"/>
    <lineage>
        <taxon>Bacteria</taxon>
        <taxon>Pseudomonadati</taxon>
        <taxon>Pseudomonadota</taxon>
        <taxon>Betaproteobacteria</taxon>
        <taxon>Burkholderiales</taxon>
        <taxon>Sphaerotilaceae</taxon>
        <taxon>Roseateles</taxon>
    </lineage>
</organism>
<reference evidence="7 8" key="1">
    <citation type="submission" date="2020-08" db="EMBL/GenBank/DDBJ databases">
        <title>Functional genomics of gut bacteria from endangered species of beetles.</title>
        <authorList>
            <person name="Carlos-Shanley C."/>
        </authorList>
    </citation>
    <scope>NUCLEOTIDE SEQUENCE [LARGE SCALE GENOMIC DNA]</scope>
    <source>
        <strain evidence="7 8">S00239</strain>
    </source>
</reference>